<name>A0ABN1RW10_9ACTN</name>
<dbReference type="Proteomes" id="UP001500665">
    <property type="component" value="Unassembled WGS sequence"/>
</dbReference>
<evidence type="ECO:0000313" key="2">
    <source>
        <dbReference type="Proteomes" id="UP001500665"/>
    </source>
</evidence>
<comment type="caution">
    <text evidence="1">The sequence shown here is derived from an EMBL/GenBank/DDBJ whole genome shotgun (WGS) entry which is preliminary data.</text>
</comment>
<gene>
    <name evidence="1" type="ORF">GCM10009550_66410</name>
</gene>
<sequence length="138" mass="15282">MVTAVREMRDMAPRCSVQGTPKRIRGDGRARLGEAALPAPVGWAGRAWARERVVWESQIEERRAAGQGMKGMREMAGWRQRWTVVGIGAFQGSPWRGGVSQEDAEAGSPEGRGRPLVVRQRLSRSRAMWVIWSSSVPA</sequence>
<reference evidence="1 2" key="1">
    <citation type="journal article" date="2019" name="Int. J. Syst. Evol. Microbiol.">
        <title>The Global Catalogue of Microorganisms (GCM) 10K type strain sequencing project: providing services to taxonomists for standard genome sequencing and annotation.</title>
        <authorList>
            <consortium name="The Broad Institute Genomics Platform"/>
            <consortium name="The Broad Institute Genome Sequencing Center for Infectious Disease"/>
            <person name="Wu L."/>
            <person name="Ma J."/>
        </authorList>
    </citation>
    <scope>NUCLEOTIDE SEQUENCE [LARGE SCALE GENOMIC DNA]</scope>
    <source>
        <strain evidence="1 2">JCM 10696</strain>
    </source>
</reference>
<organism evidence="1 2">
    <name type="scientific">Actinocorallia libanotica</name>
    <dbReference type="NCBI Taxonomy" id="46162"/>
    <lineage>
        <taxon>Bacteria</taxon>
        <taxon>Bacillati</taxon>
        <taxon>Actinomycetota</taxon>
        <taxon>Actinomycetes</taxon>
        <taxon>Streptosporangiales</taxon>
        <taxon>Thermomonosporaceae</taxon>
        <taxon>Actinocorallia</taxon>
    </lineage>
</organism>
<proteinExistence type="predicted"/>
<keyword evidence="2" id="KW-1185">Reference proteome</keyword>
<protein>
    <submittedName>
        <fullName evidence="1">Uncharacterized protein</fullName>
    </submittedName>
</protein>
<dbReference type="EMBL" id="BAAAHH010000039">
    <property type="protein sequence ID" value="GAA0965680.1"/>
    <property type="molecule type" value="Genomic_DNA"/>
</dbReference>
<evidence type="ECO:0000313" key="1">
    <source>
        <dbReference type="EMBL" id="GAA0965680.1"/>
    </source>
</evidence>
<accession>A0ABN1RW10</accession>